<organism evidence="2 3">
    <name type="scientific">Pieris macdunnoughi</name>
    <dbReference type="NCBI Taxonomy" id="345717"/>
    <lineage>
        <taxon>Eukaryota</taxon>
        <taxon>Metazoa</taxon>
        <taxon>Ecdysozoa</taxon>
        <taxon>Arthropoda</taxon>
        <taxon>Hexapoda</taxon>
        <taxon>Insecta</taxon>
        <taxon>Pterygota</taxon>
        <taxon>Neoptera</taxon>
        <taxon>Endopterygota</taxon>
        <taxon>Lepidoptera</taxon>
        <taxon>Glossata</taxon>
        <taxon>Ditrysia</taxon>
        <taxon>Papilionoidea</taxon>
        <taxon>Pieridae</taxon>
        <taxon>Pierinae</taxon>
        <taxon>Pieris</taxon>
    </lineage>
</organism>
<dbReference type="PANTHER" id="PTHR23227:SF67">
    <property type="entry name" value="CRANIOFACIAL DEVELOPMENT PROTEIN 2-LIKE"/>
    <property type="match status" value="1"/>
</dbReference>
<evidence type="ECO:0000313" key="3">
    <source>
        <dbReference type="Proteomes" id="UP000663880"/>
    </source>
</evidence>
<name>A0A821SFV1_9NEOP</name>
<dbReference type="Proteomes" id="UP000663880">
    <property type="component" value="Unassembled WGS sequence"/>
</dbReference>
<evidence type="ECO:0000259" key="1">
    <source>
        <dbReference type="Pfam" id="PF03372"/>
    </source>
</evidence>
<dbReference type="EMBL" id="CAJOBZ010000018">
    <property type="protein sequence ID" value="CAF4857757.1"/>
    <property type="molecule type" value="Genomic_DNA"/>
</dbReference>
<dbReference type="GO" id="GO:0003824">
    <property type="term" value="F:catalytic activity"/>
    <property type="evidence" value="ECO:0007669"/>
    <property type="project" value="InterPro"/>
</dbReference>
<dbReference type="Gene3D" id="3.60.10.10">
    <property type="entry name" value="Endonuclease/exonuclease/phosphatase"/>
    <property type="match status" value="1"/>
</dbReference>
<comment type="caution">
    <text evidence="2">The sequence shown here is derived from an EMBL/GenBank/DDBJ whole genome shotgun (WGS) entry which is preliminary data.</text>
</comment>
<dbReference type="InterPro" id="IPR027124">
    <property type="entry name" value="Swc5/CFDP1/2"/>
</dbReference>
<gene>
    <name evidence="2" type="ORF">PMACD_LOCUS7636</name>
</gene>
<evidence type="ECO:0000313" key="2">
    <source>
        <dbReference type="EMBL" id="CAF4857757.1"/>
    </source>
</evidence>
<sequence length="641" mass="74720">MDNLEMMQLLFSKLDEKLKQQTLTITTSVTKNVLEAMDEKIKTMMEENTMLKSKTTNFPQNSFPRLPTRLVPAGALDQNPPAKRCETFKIGTLNTKTFPRRLVTAEEYDHNPPQGYEDKTQLKNNIIYICTYNVRSLLAENRLPELDQVLDKIKYDIIGLSEVKIEGIKIEQYRNYILMYRGDKSGSNGVGFIVNSNLKKNIIDFTTYSDRVVRLDIQCDTTVLNIIQAYAPIERAKEEAVERFYNQVTQALSNTGKHVIILGDFNSKIGLPLPEEHKICGQYGYGERNERGERLLQFCYTNKFVISNTIFKKPQKRKWTWLSPNGKTKNEIDFILIKDKRFITNFEILSPKFPSDHRMLRISYKLQQTKKKRKFLRTKNKTFLPIESNVMGMIVTRELAGNPTTENINNHYKTIVSAIQKSTSYLPTNAIKKDQDCNTINNNILKLINEREKLKNTWPRSDIEKKRLKKLYRKIKKKIIERKNKIKMKLIESELETRGSTKNSQKSYKKEWMHSIKTKSGETITNRQSILLSATDFYKKLYSENQQTNPVDLNINQIHDQEQVPCFLLDEVESAISRMKKNKSPGEDGITTDMLIATAEQWAPHLTNIFNKILEREKNTRSLDTFNNNTHIQERRLQTNR</sequence>
<dbReference type="SUPFAM" id="SSF56219">
    <property type="entry name" value="DNase I-like"/>
    <property type="match status" value="1"/>
</dbReference>
<dbReference type="Pfam" id="PF03372">
    <property type="entry name" value="Exo_endo_phos"/>
    <property type="match status" value="1"/>
</dbReference>
<keyword evidence="3" id="KW-1185">Reference proteome</keyword>
<dbReference type="PANTHER" id="PTHR23227">
    <property type="entry name" value="BUCENTAUR RELATED"/>
    <property type="match status" value="1"/>
</dbReference>
<proteinExistence type="predicted"/>
<dbReference type="InterPro" id="IPR036691">
    <property type="entry name" value="Endo/exonu/phosph_ase_sf"/>
</dbReference>
<dbReference type="AlphaFoldDB" id="A0A821SFV1"/>
<protein>
    <recommendedName>
        <fullName evidence="1">Endonuclease/exonuclease/phosphatase domain-containing protein</fullName>
    </recommendedName>
</protein>
<dbReference type="CDD" id="cd09076">
    <property type="entry name" value="L1-EN"/>
    <property type="match status" value="1"/>
</dbReference>
<accession>A0A821SFV1</accession>
<reference evidence="2" key="1">
    <citation type="submission" date="2021-02" db="EMBL/GenBank/DDBJ databases">
        <authorList>
            <person name="Steward A R."/>
        </authorList>
    </citation>
    <scope>NUCLEOTIDE SEQUENCE</scope>
</reference>
<dbReference type="InterPro" id="IPR005135">
    <property type="entry name" value="Endo/exonuclease/phosphatase"/>
</dbReference>
<feature type="domain" description="Endonuclease/exonuclease/phosphatase" evidence="1">
    <location>
        <begin position="130"/>
        <end position="357"/>
    </location>
</feature>
<dbReference type="OrthoDB" id="418748at2759"/>